<sequence length="306" mass="34763">MWRTVIVTKGEKLILRDNWLVVYSDHTEQRVPLGDIYSVVIDNRAALVSVSLMAALAEANIHVIFCDNKHIPTALMLPMNTHYKPFGVIKRQLALSDEFKAVLWQRIIQQKLTNQIICLKLAGLSTDEIEPIEEMVSEVLPNDKTNREAAAAKRYFIALFGNSFRRIKDDVTNAALNYGYAIIRSAVAKTLVAYGYNCVLGIHHINEQNAYNLADDMMEPLRPLVDLWVDNSRDNLFEELSKTNRRDLVGLVNVPIKMGKKKTRVRYAIDKYISSLTSAIEKNDPGLLQLPTLIQIDEMFEDDEDG</sequence>
<evidence type="ECO:0000256" key="3">
    <source>
        <dbReference type="ARBA" id="ARBA00022759"/>
    </source>
</evidence>
<comment type="cofactor">
    <cofactor evidence="10">
        <name>Mg(2+)</name>
        <dbReference type="ChEBI" id="CHEBI:18420"/>
    </cofactor>
    <cofactor evidence="10">
        <name>Mn(2+)</name>
        <dbReference type="ChEBI" id="CHEBI:29035"/>
    </cofactor>
</comment>
<dbReference type="NCBIfam" id="TIGR00287">
    <property type="entry name" value="cas1"/>
    <property type="match status" value="1"/>
</dbReference>
<proteinExistence type="inferred from homology"/>
<dbReference type="Gene3D" id="3.100.10.20">
    <property type="entry name" value="CRISPR-associated endonuclease Cas1, N-terminal domain"/>
    <property type="match status" value="1"/>
</dbReference>
<name>A0A1H7NFU9_RUMAL</name>
<evidence type="ECO:0000313" key="12">
    <source>
        <dbReference type="Proteomes" id="UP000186015"/>
    </source>
</evidence>
<keyword evidence="5 10" id="KW-0460">Magnesium</keyword>
<evidence type="ECO:0000313" key="11">
    <source>
        <dbReference type="EMBL" id="SEL21875.1"/>
    </source>
</evidence>
<dbReference type="AlphaFoldDB" id="A0A1H7NFU9"/>
<keyword evidence="6 10" id="KW-0051">Antiviral defense</keyword>
<evidence type="ECO:0000256" key="6">
    <source>
        <dbReference type="ARBA" id="ARBA00023118"/>
    </source>
</evidence>
<comment type="function">
    <text evidence="10">CRISPR (clustered regularly interspaced short palindromic repeat), is an adaptive immune system that provides protection against mobile genetic elements (viruses, transposable elements and conjugative plasmids). CRISPR clusters contain spacers, sequences complementary to antecedent mobile elements, and target invading nucleic acids. CRISPR clusters are transcribed and processed into CRISPR RNA (crRNA). Acts as a dsDNA endonuclease. Involved in the integration of spacer DNA into the CRISPR cassette.</text>
</comment>
<dbReference type="Gene3D" id="1.20.120.920">
    <property type="entry name" value="CRISPR-associated endonuclease Cas1, C-terminal domain"/>
    <property type="match status" value="1"/>
</dbReference>
<dbReference type="OrthoDB" id="9803119at2"/>
<dbReference type="GO" id="GO:0043571">
    <property type="term" value="P:maintenance of CRISPR repeat elements"/>
    <property type="evidence" value="ECO:0007669"/>
    <property type="project" value="UniProtKB-UniRule"/>
</dbReference>
<keyword evidence="4 10" id="KW-0378">Hydrolase</keyword>
<dbReference type="InterPro" id="IPR002729">
    <property type="entry name" value="CRISPR-assoc_Cas1"/>
</dbReference>
<evidence type="ECO:0000256" key="5">
    <source>
        <dbReference type="ARBA" id="ARBA00022842"/>
    </source>
</evidence>
<dbReference type="Proteomes" id="UP000186015">
    <property type="component" value="Unassembled WGS sequence"/>
</dbReference>
<feature type="binding site" evidence="10">
    <location>
        <position position="204"/>
    </location>
    <ligand>
        <name>Mn(2+)</name>
        <dbReference type="ChEBI" id="CHEBI:29035"/>
    </ligand>
</feature>
<dbReference type="GO" id="GO:0004520">
    <property type="term" value="F:DNA endonuclease activity"/>
    <property type="evidence" value="ECO:0007669"/>
    <property type="project" value="InterPro"/>
</dbReference>
<organism evidence="11 12">
    <name type="scientific">Ruminococcus albus</name>
    <dbReference type="NCBI Taxonomy" id="1264"/>
    <lineage>
        <taxon>Bacteria</taxon>
        <taxon>Bacillati</taxon>
        <taxon>Bacillota</taxon>
        <taxon>Clostridia</taxon>
        <taxon>Eubacteriales</taxon>
        <taxon>Oscillospiraceae</taxon>
        <taxon>Ruminococcus</taxon>
    </lineage>
</organism>
<dbReference type="InterPro" id="IPR050646">
    <property type="entry name" value="Cas1"/>
</dbReference>
<keyword evidence="1 10" id="KW-0540">Nuclease</keyword>
<feature type="binding site" evidence="10">
    <location>
        <position position="219"/>
    </location>
    <ligand>
        <name>Mn(2+)</name>
        <dbReference type="ChEBI" id="CHEBI:29035"/>
    </ligand>
</feature>
<keyword evidence="8 10" id="KW-0464">Manganese</keyword>
<keyword evidence="7 10" id="KW-0238">DNA-binding</keyword>
<dbReference type="EC" id="3.1.-.-" evidence="10"/>
<feature type="binding site" evidence="10">
    <location>
        <position position="148"/>
    </location>
    <ligand>
        <name>Mn(2+)</name>
        <dbReference type="ChEBI" id="CHEBI:29035"/>
    </ligand>
</feature>
<dbReference type="GO" id="GO:0003677">
    <property type="term" value="F:DNA binding"/>
    <property type="evidence" value="ECO:0007669"/>
    <property type="project" value="UniProtKB-KW"/>
</dbReference>
<dbReference type="InterPro" id="IPR042206">
    <property type="entry name" value="CRISPR-assoc_Cas1_C"/>
</dbReference>
<dbReference type="GO" id="GO:0046872">
    <property type="term" value="F:metal ion binding"/>
    <property type="evidence" value="ECO:0007669"/>
    <property type="project" value="UniProtKB-UniRule"/>
</dbReference>
<dbReference type="GO" id="GO:0016787">
    <property type="term" value="F:hydrolase activity"/>
    <property type="evidence" value="ECO:0007669"/>
    <property type="project" value="UniProtKB-KW"/>
</dbReference>
<accession>A0A1H7NFU9</accession>
<dbReference type="NCBIfam" id="TIGR03639">
    <property type="entry name" value="cas1_NMENI"/>
    <property type="match status" value="1"/>
</dbReference>
<dbReference type="HAMAP" id="MF_01470">
    <property type="entry name" value="Cas1"/>
    <property type="match status" value="1"/>
</dbReference>
<evidence type="ECO:0000256" key="8">
    <source>
        <dbReference type="ARBA" id="ARBA00023211"/>
    </source>
</evidence>
<dbReference type="PANTHER" id="PTHR34353:SF2">
    <property type="entry name" value="CRISPR-ASSOCIATED ENDONUCLEASE CAS1 1"/>
    <property type="match status" value="1"/>
</dbReference>
<protein>
    <recommendedName>
        <fullName evidence="10">CRISPR-associated endonuclease Cas1</fullName>
        <ecNumber evidence="10">3.1.-.-</ecNumber>
    </recommendedName>
</protein>
<reference evidence="11 12" key="1">
    <citation type="submission" date="2016-10" db="EMBL/GenBank/DDBJ databases">
        <authorList>
            <person name="de Groot N.N."/>
        </authorList>
    </citation>
    <scope>NUCLEOTIDE SEQUENCE [LARGE SCALE GENOMIC DNA]</scope>
    <source>
        <strain evidence="11 12">KH2T6</strain>
    </source>
</reference>
<gene>
    <name evidence="10" type="primary">cas1</name>
    <name evidence="11" type="ORF">SAMN05216469_1152</name>
</gene>
<dbReference type="InterPro" id="IPR019855">
    <property type="entry name" value="CRISPR-assoc_Cas1_NMENI"/>
</dbReference>
<dbReference type="InterPro" id="IPR042211">
    <property type="entry name" value="CRISPR-assoc_Cas1_N"/>
</dbReference>
<comment type="similarity">
    <text evidence="10">Belongs to the CRISPR-associated endonuclease Cas1 family.</text>
</comment>
<dbReference type="EMBL" id="FOAT01000015">
    <property type="protein sequence ID" value="SEL21875.1"/>
    <property type="molecule type" value="Genomic_DNA"/>
</dbReference>
<dbReference type="RefSeq" id="WP_081350565.1">
    <property type="nucleotide sequence ID" value="NZ_FOAT01000015.1"/>
</dbReference>
<evidence type="ECO:0000256" key="9">
    <source>
        <dbReference type="ARBA" id="ARBA00038592"/>
    </source>
</evidence>
<dbReference type="PANTHER" id="PTHR34353">
    <property type="entry name" value="CRISPR-ASSOCIATED ENDONUCLEASE CAS1 1"/>
    <property type="match status" value="1"/>
</dbReference>
<evidence type="ECO:0000256" key="2">
    <source>
        <dbReference type="ARBA" id="ARBA00022723"/>
    </source>
</evidence>
<keyword evidence="2 10" id="KW-0479">Metal-binding</keyword>
<evidence type="ECO:0000256" key="4">
    <source>
        <dbReference type="ARBA" id="ARBA00022801"/>
    </source>
</evidence>
<dbReference type="GO" id="GO:0051607">
    <property type="term" value="P:defense response to virus"/>
    <property type="evidence" value="ECO:0007669"/>
    <property type="project" value="UniProtKB-UniRule"/>
</dbReference>
<evidence type="ECO:0000256" key="1">
    <source>
        <dbReference type="ARBA" id="ARBA00022722"/>
    </source>
</evidence>
<comment type="subunit">
    <text evidence="9 10">Homodimer, forms a heterotetramer with a Cas2 homodimer.</text>
</comment>
<dbReference type="Pfam" id="PF01867">
    <property type="entry name" value="Cas_Cas1"/>
    <property type="match status" value="1"/>
</dbReference>
<evidence type="ECO:0000256" key="7">
    <source>
        <dbReference type="ARBA" id="ARBA00023125"/>
    </source>
</evidence>
<keyword evidence="3 10" id="KW-0255">Endonuclease</keyword>
<evidence type="ECO:0000256" key="10">
    <source>
        <dbReference type="HAMAP-Rule" id="MF_01470"/>
    </source>
</evidence>